<evidence type="ECO:0000313" key="3">
    <source>
        <dbReference type="EMBL" id="MCW4631046.1"/>
    </source>
</evidence>
<organism evidence="3 4">
    <name type="scientific">Marinomonas rhodophyticola</name>
    <dbReference type="NCBI Taxonomy" id="2992803"/>
    <lineage>
        <taxon>Bacteria</taxon>
        <taxon>Pseudomonadati</taxon>
        <taxon>Pseudomonadota</taxon>
        <taxon>Gammaproteobacteria</taxon>
        <taxon>Oceanospirillales</taxon>
        <taxon>Oceanospirillaceae</taxon>
        <taxon>Marinomonas</taxon>
    </lineage>
</organism>
<keyword evidence="4" id="KW-1185">Reference proteome</keyword>
<proteinExistence type="predicted"/>
<name>A0ABT3KKI0_9GAMM</name>
<evidence type="ECO:0000313" key="4">
    <source>
        <dbReference type="Proteomes" id="UP001431181"/>
    </source>
</evidence>
<sequence>MDKSKVINVACGVSDIFFDNDSSYSCDFDYIFCPSNRKKHKNEERLILAFYEIYKTHNLNLIFTGEMTDDLKKLLENLNIIDRVHFMGYVNERTLATLYKGAKLTVFPSLYEGFGLPVLESMASGTPVVTSDIGATKEVSGGCALLVDPLSVEDISRGISTLLNSEKLINEYRMAGIEKAKLYNWDKCSNDLAKTLNNI</sequence>
<dbReference type="EMBL" id="JAPEUL010000011">
    <property type="protein sequence ID" value="MCW4631046.1"/>
    <property type="molecule type" value="Genomic_DNA"/>
</dbReference>
<accession>A0ABT3KKI0</accession>
<dbReference type="RefSeq" id="WP_265220384.1">
    <property type="nucleotide sequence ID" value="NZ_JAPEUL010000011.1"/>
</dbReference>
<keyword evidence="1" id="KW-0808">Transferase</keyword>
<reference evidence="3" key="1">
    <citation type="submission" date="2022-11" db="EMBL/GenBank/DDBJ databases">
        <title>Marinomonas sp. nov., isolated from marine algae.</title>
        <authorList>
            <person name="Choi D.G."/>
            <person name="Kim J.M."/>
            <person name="Lee J.K."/>
            <person name="Baek J.H."/>
            <person name="Jeon C.O."/>
        </authorList>
    </citation>
    <scope>NUCLEOTIDE SEQUENCE</scope>
    <source>
        <strain evidence="3">KJ51-3</strain>
    </source>
</reference>
<dbReference type="Gene3D" id="3.40.50.2000">
    <property type="entry name" value="Glycogen Phosphorylase B"/>
    <property type="match status" value="1"/>
</dbReference>
<gene>
    <name evidence="3" type="ORF">ONZ52_19805</name>
</gene>
<evidence type="ECO:0000256" key="1">
    <source>
        <dbReference type="ARBA" id="ARBA00022679"/>
    </source>
</evidence>
<dbReference type="InterPro" id="IPR001296">
    <property type="entry name" value="Glyco_trans_1"/>
</dbReference>
<dbReference type="PANTHER" id="PTHR46401">
    <property type="entry name" value="GLYCOSYLTRANSFERASE WBBK-RELATED"/>
    <property type="match status" value="1"/>
</dbReference>
<comment type="caution">
    <text evidence="3">The sequence shown here is derived from an EMBL/GenBank/DDBJ whole genome shotgun (WGS) entry which is preliminary data.</text>
</comment>
<dbReference type="Proteomes" id="UP001431181">
    <property type="component" value="Unassembled WGS sequence"/>
</dbReference>
<protein>
    <submittedName>
        <fullName evidence="3">Glycosyltransferase family 4 protein</fullName>
    </submittedName>
</protein>
<dbReference type="Pfam" id="PF00534">
    <property type="entry name" value="Glycos_transf_1"/>
    <property type="match status" value="1"/>
</dbReference>
<dbReference type="SUPFAM" id="SSF53756">
    <property type="entry name" value="UDP-Glycosyltransferase/glycogen phosphorylase"/>
    <property type="match status" value="1"/>
</dbReference>
<feature type="domain" description="Glycosyl transferase family 1" evidence="2">
    <location>
        <begin position="30"/>
        <end position="175"/>
    </location>
</feature>
<dbReference type="PANTHER" id="PTHR46401:SF2">
    <property type="entry name" value="GLYCOSYLTRANSFERASE WBBK-RELATED"/>
    <property type="match status" value="1"/>
</dbReference>
<dbReference type="CDD" id="cd03809">
    <property type="entry name" value="GT4_MtfB-like"/>
    <property type="match status" value="1"/>
</dbReference>
<evidence type="ECO:0000259" key="2">
    <source>
        <dbReference type="Pfam" id="PF00534"/>
    </source>
</evidence>